<comment type="function">
    <text evidence="8">Histone demethylase that specifically demethylates 'Lys-9' of histone H3, thereby playing a central role in histone code.</text>
</comment>
<evidence type="ECO:0000256" key="5">
    <source>
        <dbReference type="ARBA" id="ARBA00023242"/>
    </source>
</evidence>
<evidence type="ECO:0000256" key="2">
    <source>
        <dbReference type="ARBA" id="ARBA00022723"/>
    </source>
</evidence>
<evidence type="ECO:0000256" key="1">
    <source>
        <dbReference type="ARBA" id="ARBA00004123"/>
    </source>
</evidence>
<dbReference type="Proteomes" id="UP000694700">
    <property type="component" value="Unplaced"/>
</dbReference>
<feature type="region of interest" description="Disordered" evidence="9">
    <location>
        <begin position="533"/>
        <end position="565"/>
    </location>
</feature>
<dbReference type="GO" id="GO:0046872">
    <property type="term" value="F:metal ion binding"/>
    <property type="evidence" value="ECO:0007669"/>
    <property type="project" value="UniProtKB-UniRule"/>
</dbReference>
<dbReference type="InterPro" id="IPR003347">
    <property type="entry name" value="JmjC_dom"/>
</dbReference>
<dbReference type="GO" id="GO:0031490">
    <property type="term" value="F:chromatin DNA binding"/>
    <property type="evidence" value="ECO:0007669"/>
    <property type="project" value="TreeGrafter"/>
</dbReference>
<keyword evidence="4 8" id="KW-0408">Iron</keyword>
<evidence type="ECO:0000313" key="11">
    <source>
        <dbReference type="Ensembl" id="ENSCCRP00015039042.1"/>
    </source>
</evidence>
<feature type="domain" description="JmjC" evidence="10">
    <location>
        <begin position="789"/>
        <end position="1012"/>
    </location>
</feature>
<accession>A0A8C1UM51</accession>
<protein>
    <recommendedName>
        <fullName evidence="8">Lysine-specific demethylase</fullName>
        <ecNumber evidence="8">1.14.11.65</ecNumber>
    </recommendedName>
</protein>
<evidence type="ECO:0000256" key="4">
    <source>
        <dbReference type="ARBA" id="ARBA00023004"/>
    </source>
</evidence>
<proteinExistence type="inferred from homology"/>
<dbReference type="SUPFAM" id="SSF51197">
    <property type="entry name" value="Clavaminate synthase-like"/>
    <property type="match status" value="1"/>
</dbReference>
<evidence type="ECO:0000256" key="7">
    <source>
        <dbReference type="ARBA" id="ARBA00047648"/>
    </source>
</evidence>
<comment type="subcellular location">
    <subcellularLocation>
        <location evidence="1 8">Nucleus</location>
    </subcellularLocation>
</comment>
<dbReference type="FunFam" id="2.60.120.650:FF:000004">
    <property type="entry name" value="Putative lysine-specific demethylase 3B"/>
    <property type="match status" value="1"/>
</dbReference>
<comment type="catalytic activity">
    <reaction evidence="7 8">
        <text>N(6),N(6)-dimethyl-L-lysyl(9)-[histone H3] + 2 2-oxoglutarate + 2 O2 = L-lysyl(9)-[histone H3] + 2 formaldehyde + 2 succinate + 2 CO2</text>
        <dbReference type="Rhea" id="RHEA:60188"/>
        <dbReference type="Rhea" id="RHEA-COMP:15541"/>
        <dbReference type="Rhea" id="RHEA-COMP:15546"/>
        <dbReference type="ChEBI" id="CHEBI:15379"/>
        <dbReference type="ChEBI" id="CHEBI:16526"/>
        <dbReference type="ChEBI" id="CHEBI:16810"/>
        <dbReference type="ChEBI" id="CHEBI:16842"/>
        <dbReference type="ChEBI" id="CHEBI:29969"/>
        <dbReference type="ChEBI" id="CHEBI:30031"/>
        <dbReference type="ChEBI" id="CHEBI:61976"/>
        <dbReference type="EC" id="1.14.11.65"/>
    </reaction>
</comment>
<dbReference type="GO" id="GO:0070988">
    <property type="term" value="P:demethylation"/>
    <property type="evidence" value="ECO:0007669"/>
    <property type="project" value="UniProtKB-UniRule"/>
</dbReference>
<keyword evidence="3" id="KW-0560">Oxidoreductase</keyword>
<dbReference type="PROSITE" id="PS51184">
    <property type="entry name" value="JMJC"/>
    <property type="match status" value="1"/>
</dbReference>
<keyword evidence="5 8" id="KW-0539">Nucleus</keyword>
<dbReference type="Pfam" id="PF02373">
    <property type="entry name" value="JmjC"/>
    <property type="match status" value="1"/>
</dbReference>
<evidence type="ECO:0000256" key="6">
    <source>
        <dbReference type="ARBA" id="ARBA00037987"/>
    </source>
</evidence>
<dbReference type="GO" id="GO:0000785">
    <property type="term" value="C:chromatin"/>
    <property type="evidence" value="ECO:0007669"/>
    <property type="project" value="TreeGrafter"/>
</dbReference>
<feature type="compositionally biased region" description="Low complexity" evidence="9">
    <location>
        <begin position="536"/>
        <end position="550"/>
    </location>
</feature>
<dbReference type="SMART" id="SM00558">
    <property type="entry name" value="JmjC"/>
    <property type="match status" value="1"/>
</dbReference>
<dbReference type="GO" id="GO:0140683">
    <property type="term" value="F:histone H3K9me/H3K9me2 demethylase activity"/>
    <property type="evidence" value="ECO:0007669"/>
    <property type="project" value="UniProtKB-EC"/>
</dbReference>
<organism evidence="11 12">
    <name type="scientific">Cyprinus carpio</name>
    <name type="common">Common carp</name>
    <dbReference type="NCBI Taxonomy" id="7962"/>
    <lineage>
        <taxon>Eukaryota</taxon>
        <taxon>Metazoa</taxon>
        <taxon>Chordata</taxon>
        <taxon>Craniata</taxon>
        <taxon>Vertebrata</taxon>
        <taxon>Euteleostomi</taxon>
        <taxon>Actinopterygii</taxon>
        <taxon>Neopterygii</taxon>
        <taxon>Teleostei</taxon>
        <taxon>Ostariophysi</taxon>
        <taxon>Cypriniformes</taxon>
        <taxon>Cyprinidae</taxon>
        <taxon>Cyprininae</taxon>
        <taxon>Cyprinus</taxon>
    </lineage>
</organism>
<dbReference type="PANTHER" id="PTHR12549">
    <property type="entry name" value="JMJC DOMAIN-CONTAINING HISTONE DEMETHYLATION PROTEIN"/>
    <property type="match status" value="1"/>
</dbReference>
<dbReference type="InterPro" id="IPR045109">
    <property type="entry name" value="LSDs-like"/>
</dbReference>
<dbReference type="EC" id="1.14.11.65" evidence="8"/>
<evidence type="ECO:0000256" key="3">
    <source>
        <dbReference type="ARBA" id="ARBA00023002"/>
    </source>
</evidence>
<evidence type="ECO:0000313" key="12">
    <source>
        <dbReference type="Proteomes" id="UP000694700"/>
    </source>
</evidence>
<name>A0A8C1UM51_CYPCA</name>
<feature type="region of interest" description="Disordered" evidence="9">
    <location>
        <begin position="639"/>
        <end position="658"/>
    </location>
</feature>
<dbReference type="GO" id="GO:0000118">
    <property type="term" value="C:histone deacetylase complex"/>
    <property type="evidence" value="ECO:0007669"/>
    <property type="project" value="UniProtKB-UniRule"/>
</dbReference>
<comment type="domain">
    <text evidence="8">Leu-Xaa-Xaa-Leu-Leu (LXXLL) motifs are known to mediate the association with nuclear receptors.</text>
</comment>
<dbReference type="PANTHER" id="PTHR12549:SF8">
    <property type="entry name" value="LYSINE-SPECIFIC DEMETHYLASE 3B"/>
    <property type="match status" value="1"/>
</dbReference>
<keyword evidence="2 8" id="KW-0479">Metal-binding</keyword>
<evidence type="ECO:0000256" key="9">
    <source>
        <dbReference type="SAM" id="MobiDB-lite"/>
    </source>
</evidence>
<comment type="domain">
    <text evidence="8">The JmjC domain and the C6-type zinc-finger are required for the demethylation activity.</text>
</comment>
<dbReference type="AlphaFoldDB" id="A0A8C1UM51"/>
<evidence type="ECO:0000259" key="10">
    <source>
        <dbReference type="PROSITE" id="PS51184"/>
    </source>
</evidence>
<comment type="similarity">
    <text evidence="6 8">Belongs to the JHDM2 histone demethylase family.</text>
</comment>
<dbReference type="GO" id="GO:0003712">
    <property type="term" value="F:transcription coregulator activity"/>
    <property type="evidence" value="ECO:0007669"/>
    <property type="project" value="TreeGrafter"/>
</dbReference>
<sequence length="1052" mass="115335">QVYGDEVRAVLMESAIVWASCSDPSLSAAQWPALVSTDAHCTAFTSLSECLNKEPPSLFKPAAPSEGFKKAVVASASAGLFGSAPASGLAPMKEQPKVPDIKPAGNGILMNKPFGAVGEAHSKLPAVFPSAVGQALQSSAEAQKPSLGLGTSGLGSARNVNSSSPVRGFGLLAGNKASETHENLFLQATKETNPFLAYGGAVSHSSFSALSTPKSSSVLSASAVSPSGSSGLLSQDPPGGDAKPNLFTMAEPPKGILAPHFAAPALTTTPSFTASVLKDQNKVRRLKQSGESFLQDGSCINVAPHLHKCRECRLERYRKSREDEDDDDPNVACRFFHFRRLAFTKKGVLRVEGFLSPQQSDSMAMGLWLPSLTVQEGLDLDTSKYILANVGDQFCQLVMSEKEAMMMVEPHQKVAWKRAVRGVREMCDVCETTLFNIHWVCRKCGFGVCLDCYRLRKNSPEEEVFSWLKCAKGQPHEPQNLMPTQIIPGTALYSIGDMVHAARGKWGIKANCPCTSRHNKPLVRPKPVEEASIADTTSGSSGTNSSTSSPAPAPTPAAKDGKGSSSALHWLADLATQKEPKGETKEPFTRFQPKTGNFLCVLPVCLHDHSILGTKNMKGGLPNFLDHIIASVVETKMAEGRRTSGSAEGGESGTAPRREGLMGLSVLDPHTSHSWLCDGRLLCLQDPSNSNNWKIFRECWKQGQPVLVSGIHKNLKEHLWKPESFSGEFGDQDVDLVNCRNCAIISDVKVRDFWDGFQVISKRLQGGDGQPMVLKLKDWPPGEDFRDMMPTRFDDLMENLPLPEYTKRNGRLNLASRLPNFFVRPDLGPKMYNAYGLISTEDRRVGTTNLHLDVSDAVNVMVYVGIPEGDSDQEKKVMQTIEEGDVDDVTKRRVYEAKEKPGALWHIYAAKDAEKIRELLRKVGEEQGQENPPDHDPIHDQSWYLDQTLRRRLYEEYGVQGWSIVQFLGDAVFIPAGAPHQVHNLYSCIKVAEDFVSPEHVKHCFRLTQEFRHLSTTHTNHEDKLQVKNIIYHAVKDAVGTLKAHEPKLGRS</sequence>
<comment type="cofactor">
    <cofactor evidence="8">
        <name>Fe(2+)</name>
        <dbReference type="ChEBI" id="CHEBI:29033"/>
    </cofactor>
    <text evidence="8">Binds 1 Fe(2+) ion per subunit.</text>
</comment>
<dbReference type="Gene3D" id="2.60.120.650">
    <property type="entry name" value="Cupin"/>
    <property type="match status" value="1"/>
</dbReference>
<dbReference type="GO" id="GO:0006357">
    <property type="term" value="P:regulation of transcription by RNA polymerase II"/>
    <property type="evidence" value="ECO:0007669"/>
    <property type="project" value="TreeGrafter"/>
</dbReference>
<dbReference type="Ensembl" id="ENSCCRT00015040372.1">
    <property type="protein sequence ID" value="ENSCCRP00015039042.1"/>
    <property type="gene ID" value="ENSCCRG00015014872.1"/>
</dbReference>
<evidence type="ECO:0000256" key="8">
    <source>
        <dbReference type="RuleBase" id="RU369087"/>
    </source>
</evidence>
<reference evidence="11" key="1">
    <citation type="submission" date="2025-08" db="UniProtKB">
        <authorList>
            <consortium name="Ensembl"/>
        </authorList>
    </citation>
    <scope>IDENTIFICATION</scope>
</reference>